<dbReference type="Proteomes" id="UP001175228">
    <property type="component" value="Unassembled WGS sequence"/>
</dbReference>
<proteinExistence type="predicted"/>
<sequence length="645" mass="70644">MMPQKSPSFVDSGRFSISQGSSRFRESTYLIPSRISEDKRYKPLALSLPVVVGTPLSMLALGVALEIGVNVSNKNQGFSVPETNPLGFASAQFLLSFVPTIFVIPVAFLWRELDWYLRWYQPYVVLSRGNASVEEGILLDYISLGPFFALFYSSKFKHRVVFWSAVTACATYLLQPLASSIFQIQQRSMFSNTTVTSTRTIGLTPDVDQLNAFVAAAGFADAAAFNNLTDPPFVQAGWATAEFAIPSGNDLNATIKVDTTGIQTHPNCENARNTTFNEATSTIESISISDCAQSVPVNISLGIQYGVVNLECGSGADLGVEFQPVMFWYFHQRSDNEEYEARTVFCAPSIQTFNVTAQAYLQDRTIAQCNPTDNYTQSNNVTGAPLFGHPFNAVVFNSSSNPFIQARANATNIAIPGTVFRFASQLENGPQSTFDLPNGFLDITSNVYTQHLALTAKNIYFVAENRTIPAQLESYVPRLVIKYVIFFCFSPSLITRVQSSLPGHALALLLFVIGFIGTFLHVINRRQRRHLFIASPPGSIGGIVSMTSHSGFGQLLVPYDSEKNIEKKLEGLRFRLDKRTGAIVAEDDDSGDFEGEGDGVALLGMAKGHARNSSLSVLSSSQDAVTGYPPWKGHSVPLRTPYDPL</sequence>
<keyword evidence="1" id="KW-0472">Membrane</keyword>
<dbReference type="EMBL" id="JAUEPU010000005">
    <property type="protein sequence ID" value="KAK0502368.1"/>
    <property type="molecule type" value="Genomic_DNA"/>
</dbReference>
<evidence type="ECO:0000256" key="1">
    <source>
        <dbReference type="SAM" id="Phobius"/>
    </source>
</evidence>
<dbReference type="PANTHER" id="PTHR37544">
    <property type="entry name" value="SPRAY-RELATED"/>
    <property type="match status" value="1"/>
</dbReference>
<keyword evidence="1" id="KW-1133">Transmembrane helix</keyword>
<name>A0AA39QG93_9AGAR</name>
<comment type="caution">
    <text evidence="2">The sequence shown here is derived from an EMBL/GenBank/DDBJ whole genome shotgun (WGS) entry which is preliminary data.</text>
</comment>
<organism evidence="2 3">
    <name type="scientific">Armillaria luteobubalina</name>
    <dbReference type="NCBI Taxonomy" id="153913"/>
    <lineage>
        <taxon>Eukaryota</taxon>
        <taxon>Fungi</taxon>
        <taxon>Dikarya</taxon>
        <taxon>Basidiomycota</taxon>
        <taxon>Agaricomycotina</taxon>
        <taxon>Agaricomycetes</taxon>
        <taxon>Agaricomycetidae</taxon>
        <taxon>Agaricales</taxon>
        <taxon>Marasmiineae</taxon>
        <taxon>Physalacriaceae</taxon>
        <taxon>Armillaria</taxon>
    </lineage>
</organism>
<feature type="transmembrane region" description="Helical" evidence="1">
    <location>
        <begin position="44"/>
        <end position="65"/>
    </location>
</feature>
<evidence type="ECO:0000313" key="3">
    <source>
        <dbReference type="Proteomes" id="UP001175228"/>
    </source>
</evidence>
<gene>
    <name evidence="2" type="ORF">EDD18DRAFT_688987</name>
</gene>
<dbReference type="PANTHER" id="PTHR37544:SF3">
    <property type="entry name" value="SPRAY"/>
    <property type="match status" value="1"/>
</dbReference>
<dbReference type="InterPro" id="IPR021840">
    <property type="entry name" value="DUF3433"/>
</dbReference>
<accession>A0AA39QG93</accession>
<reference evidence="2" key="1">
    <citation type="submission" date="2023-06" db="EMBL/GenBank/DDBJ databases">
        <authorList>
            <consortium name="Lawrence Berkeley National Laboratory"/>
            <person name="Ahrendt S."/>
            <person name="Sahu N."/>
            <person name="Indic B."/>
            <person name="Wong-Bajracharya J."/>
            <person name="Merenyi Z."/>
            <person name="Ke H.-M."/>
            <person name="Monk M."/>
            <person name="Kocsube S."/>
            <person name="Drula E."/>
            <person name="Lipzen A."/>
            <person name="Balint B."/>
            <person name="Henrissat B."/>
            <person name="Andreopoulos B."/>
            <person name="Martin F.M."/>
            <person name="Harder C.B."/>
            <person name="Rigling D."/>
            <person name="Ford K.L."/>
            <person name="Foster G.D."/>
            <person name="Pangilinan J."/>
            <person name="Papanicolaou A."/>
            <person name="Barry K."/>
            <person name="LaButti K."/>
            <person name="Viragh M."/>
            <person name="Koriabine M."/>
            <person name="Yan M."/>
            <person name="Riley R."/>
            <person name="Champramary S."/>
            <person name="Plett K.L."/>
            <person name="Tsai I.J."/>
            <person name="Slot J."/>
            <person name="Sipos G."/>
            <person name="Plett J."/>
            <person name="Nagy L.G."/>
            <person name="Grigoriev I.V."/>
        </authorList>
    </citation>
    <scope>NUCLEOTIDE SEQUENCE</scope>
    <source>
        <strain evidence="2">HWK02</strain>
    </source>
</reference>
<feature type="transmembrane region" description="Helical" evidence="1">
    <location>
        <begin position="85"/>
        <end position="110"/>
    </location>
</feature>
<keyword evidence="3" id="KW-1185">Reference proteome</keyword>
<feature type="transmembrane region" description="Helical" evidence="1">
    <location>
        <begin position="503"/>
        <end position="523"/>
    </location>
</feature>
<keyword evidence="1" id="KW-0812">Transmembrane</keyword>
<evidence type="ECO:0000313" key="2">
    <source>
        <dbReference type="EMBL" id="KAK0502368.1"/>
    </source>
</evidence>
<dbReference type="Pfam" id="PF11915">
    <property type="entry name" value="DUF3433"/>
    <property type="match status" value="1"/>
</dbReference>
<feature type="transmembrane region" description="Helical" evidence="1">
    <location>
        <begin position="160"/>
        <end position="182"/>
    </location>
</feature>
<protein>
    <submittedName>
        <fullName evidence="2">Uncharacterized protein</fullName>
    </submittedName>
</protein>
<dbReference type="AlphaFoldDB" id="A0AA39QG93"/>